<evidence type="ECO:0000256" key="6">
    <source>
        <dbReference type="ARBA" id="ARBA00022837"/>
    </source>
</evidence>
<organism evidence="11 12">
    <name type="scientific">Kitasatospora kazusensis</name>
    <dbReference type="NCBI Taxonomy" id="407974"/>
    <lineage>
        <taxon>Bacteria</taxon>
        <taxon>Bacillati</taxon>
        <taxon>Actinomycetota</taxon>
        <taxon>Actinomycetes</taxon>
        <taxon>Kitasatosporales</taxon>
        <taxon>Streptomycetaceae</taxon>
        <taxon>Kitasatospora</taxon>
    </lineage>
</organism>
<dbReference type="PANTHER" id="PTHR14218">
    <property type="entry name" value="PROTEASE S8 TRIPEPTIDYL PEPTIDASE I CLN2"/>
    <property type="match status" value="1"/>
</dbReference>
<dbReference type="SUPFAM" id="SSF49313">
    <property type="entry name" value="Cadherin-like"/>
    <property type="match status" value="1"/>
</dbReference>
<dbReference type="SUPFAM" id="SSF54897">
    <property type="entry name" value="Protease propeptides/inhibitors"/>
    <property type="match status" value="1"/>
</dbReference>
<evidence type="ECO:0000256" key="1">
    <source>
        <dbReference type="ARBA" id="ARBA00001913"/>
    </source>
</evidence>
<feature type="domain" description="Peptidase S53" evidence="10">
    <location>
        <begin position="214"/>
        <end position="561"/>
    </location>
</feature>
<keyword evidence="7" id="KW-0865">Zymogen</keyword>
<evidence type="ECO:0000313" key="11">
    <source>
        <dbReference type="EMBL" id="GAA2134267.1"/>
    </source>
</evidence>
<dbReference type="InterPro" id="IPR015366">
    <property type="entry name" value="S53_propep"/>
</dbReference>
<dbReference type="Gene3D" id="2.60.40.10">
    <property type="entry name" value="Immunoglobulins"/>
    <property type="match status" value="1"/>
</dbReference>
<dbReference type="CDD" id="cd04056">
    <property type="entry name" value="Peptidases_S53"/>
    <property type="match status" value="1"/>
</dbReference>
<keyword evidence="12" id="KW-1185">Reference proteome</keyword>
<dbReference type="PROSITE" id="PS00138">
    <property type="entry name" value="SUBTILASE_SER"/>
    <property type="match status" value="1"/>
</dbReference>
<dbReference type="PROSITE" id="PS51892">
    <property type="entry name" value="SUBTILASE"/>
    <property type="match status" value="1"/>
</dbReference>
<dbReference type="SUPFAM" id="SSF52743">
    <property type="entry name" value="Subtilisin-like"/>
    <property type="match status" value="1"/>
</dbReference>
<evidence type="ECO:0000313" key="12">
    <source>
        <dbReference type="Proteomes" id="UP001422759"/>
    </source>
</evidence>
<evidence type="ECO:0000256" key="3">
    <source>
        <dbReference type="ARBA" id="ARBA00022723"/>
    </source>
</evidence>
<evidence type="ECO:0000259" key="10">
    <source>
        <dbReference type="PROSITE" id="PS51695"/>
    </source>
</evidence>
<dbReference type="SMART" id="SM00944">
    <property type="entry name" value="Pro-kuma_activ"/>
    <property type="match status" value="1"/>
</dbReference>
<dbReference type="EMBL" id="BAAANT010000004">
    <property type="protein sequence ID" value="GAA2134267.1"/>
    <property type="molecule type" value="Genomic_DNA"/>
</dbReference>
<keyword evidence="5" id="KW-0720">Serine protease</keyword>
<reference evidence="11 12" key="1">
    <citation type="journal article" date="2019" name="Int. J. Syst. Evol. Microbiol.">
        <title>The Global Catalogue of Microorganisms (GCM) 10K type strain sequencing project: providing services to taxonomists for standard genome sequencing and annotation.</title>
        <authorList>
            <consortium name="The Broad Institute Genomics Platform"/>
            <consortium name="The Broad Institute Genome Sequencing Center for Infectious Disease"/>
            <person name="Wu L."/>
            <person name="Ma J."/>
        </authorList>
    </citation>
    <scope>NUCLEOTIDE SEQUENCE [LARGE SCALE GENOMIC DNA]</scope>
    <source>
        <strain evidence="11 12">JCM 14560</strain>
    </source>
</reference>
<comment type="caution">
    <text evidence="8">Lacks conserved residue(s) required for the propagation of feature annotation.</text>
</comment>
<feature type="signal peptide" evidence="9">
    <location>
        <begin position="1"/>
        <end position="26"/>
    </location>
</feature>
<comment type="caution">
    <text evidence="11">The sequence shown here is derived from an EMBL/GenBank/DDBJ whole genome shotgun (WGS) entry which is preliminary data.</text>
</comment>
<dbReference type="InterPro" id="IPR030400">
    <property type="entry name" value="Sedolisin_dom"/>
</dbReference>
<dbReference type="RefSeq" id="WP_344461370.1">
    <property type="nucleotide sequence ID" value="NZ_BAAANT010000004.1"/>
</dbReference>
<dbReference type="InterPro" id="IPR013783">
    <property type="entry name" value="Ig-like_fold"/>
</dbReference>
<accession>A0ABN2YZ13</accession>
<dbReference type="Gene3D" id="3.40.50.200">
    <property type="entry name" value="Peptidase S8/S53 domain"/>
    <property type="match status" value="1"/>
</dbReference>
<dbReference type="InterPro" id="IPR023828">
    <property type="entry name" value="Peptidase_S8_Ser-AS"/>
</dbReference>
<dbReference type="Pfam" id="PF09286">
    <property type="entry name" value="Pro-kuma_activ"/>
    <property type="match status" value="1"/>
</dbReference>
<keyword evidence="3" id="KW-0479">Metal-binding</keyword>
<evidence type="ECO:0000256" key="8">
    <source>
        <dbReference type="PROSITE-ProRule" id="PRU01240"/>
    </source>
</evidence>
<protein>
    <recommendedName>
        <fullName evidence="10">Peptidase S53 domain-containing protein</fullName>
    </recommendedName>
</protein>
<dbReference type="PANTHER" id="PTHR14218:SF15">
    <property type="entry name" value="TRIPEPTIDYL-PEPTIDASE 1"/>
    <property type="match status" value="1"/>
</dbReference>
<keyword evidence="4" id="KW-0378">Hydrolase</keyword>
<sequence length="808" mass="81896">MRPRSLALASALAVLPLTVVSLGVTAAQAAPSPNAATSRVSLPNTVTPAVARSQKQAALPAAQQLSVAVSLKLRNTAELDAFLKAVSTRGTAEFGHYLTPAQFNARFGPTQADVEQVRTYLAAQGLTVASVSANRQVVNAHGTAAQITKAFGAQESTYVDPLHNRTFFANDAAATVPAALADVVQGVTGLTNYTVRTTRIAKPNNSVPHATPSGFGPSQYDGAYNLNKVGTNGTGVKIALWEFDGYTASNLTTYDSQFGLSGPAVSTVSVDGANYNSAPGQGQGEVELDSEIVRGVAPKATQLVYEAPNTDQGELDMAAQIVSDNQVSVVSISWGSCEPDTTAASMTAVNNSFKQAAAQGISIFSASGDDGSRDCTRSTSGANVKAVDFPASSPYNTGVGGTNLSVSGTSYSSESAWSTAGGGVSTQFAKPSWQTGTGVTGTMRTVPDVSSNADPQSGFAIYTQGTSAAGWQVYGGTSAAAPLWSGYAALYNQKASAAGQANLGEANPKLYSVANSASYKNTFHDVTSGANQDFSTKSGYDQVTGWGTPVADSLATALLNSGGTQTGNTVTVTAPANQTGVTGTAVSLQVKGSDSATGQTLSYSATGLPAGLSISSTGLISGTPTTAASGTVTVTATDTTGATGSASFTWTVTAASTGCTPAQLLGNAGFETGTAAPWTTSSGVVDNSSGEAAHSGSWKAWLNGYGSAHTDTVSQTVSIPAGCKASLSFWLHIDTAETGTTAYDKLTVQANSTTLATYSNVNAATGFAQKTVDLSSFAGQTVTVKFTGVEDSSLQTSFVIDDTALNVS</sequence>
<evidence type="ECO:0000256" key="7">
    <source>
        <dbReference type="ARBA" id="ARBA00023145"/>
    </source>
</evidence>
<keyword evidence="6" id="KW-0106">Calcium</keyword>
<dbReference type="InterPro" id="IPR036852">
    <property type="entry name" value="Peptidase_S8/S53_dom_sf"/>
</dbReference>
<dbReference type="Pfam" id="PF05345">
    <property type="entry name" value="He_PIG"/>
    <property type="match status" value="1"/>
</dbReference>
<comment type="similarity">
    <text evidence="8">Belongs to the peptidase S8 family.</text>
</comment>
<name>A0ABN2YZ13_9ACTN</name>
<proteinExistence type="inferred from homology"/>
<feature type="chain" id="PRO_5045862653" description="Peptidase S53 domain-containing protein" evidence="9">
    <location>
        <begin position="27"/>
        <end position="808"/>
    </location>
</feature>
<keyword evidence="2" id="KW-0645">Protease</keyword>
<evidence type="ECO:0000256" key="4">
    <source>
        <dbReference type="ARBA" id="ARBA00022801"/>
    </source>
</evidence>
<dbReference type="InterPro" id="IPR015919">
    <property type="entry name" value="Cadherin-like_sf"/>
</dbReference>
<dbReference type="InterPro" id="IPR050819">
    <property type="entry name" value="Tripeptidyl-peptidase_I"/>
</dbReference>
<dbReference type="PROSITE" id="PS51695">
    <property type="entry name" value="SEDOLISIN"/>
    <property type="match status" value="1"/>
</dbReference>
<dbReference type="CDD" id="cd11377">
    <property type="entry name" value="Pro-peptidase_S53"/>
    <property type="match status" value="1"/>
</dbReference>
<evidence type="ECO:0000256" key="9">
    <source>
        <dbReference type="SAM" id="SignalP"/>
    </source>
</evidence>
<comment type="cofactor">
    <cofactor evidence="1">
        <name>Ca(2+)</name>
        <dbReference type="ChEBI" id="CHEBI:29108"/>
    </cofactor>
</comment>
<keyword evidence="9" id="KW-0732">Signal</keyword>
<dbReference type="Proteomes" id="UP001422759">
    <property type="component" value="Unassembled WGS sequence"/>
</dbReference>
<evidence type="ECO:0000256" key="2">
    <source>
        <dbReference type="ARBA" id="ARBA00022670"/>
    </source>
</evidence>
<gene>
    <name evidence="11" type="ORF">GCM10009760_11360</name>
</gene>
<evidence type="ECO:0000256" key="5">
    <source>
        <dbReference type="ARBA" id="ARBA00022825"/>
    </source>
</evidence>
<dbReference type="Gene3D" id="2.60.120.260">
    <property type="entry name" value="Galactose-binding domain-like"/>
    <property type="match status" value="1"/>
</dbReference>